<evidence type="ECO:0000313" key="2">
    <source>
        <dbReference type="EMBL" id="ACB70387.1"/>
    </source>
</evidence>
<name>B2D2E6_ORNCO</name>
<feature type="compositionally biased region" description="Gly residues" evidence="1">
    <location>
        <begin position="111"/>
        <end position="122"/>
    </location>
</feature>
<accession>B2D2E6</accession>
<dbReference type="EMBL" id="EU574880">
    <property type="protein sequence ID" value="ACB70387.1"/>
    <property type="molecule type" value="mRNA"/>
</dbReference>
<proteinExistence type="evidence at transcript level"/>
<reference evidence="2" key="2">
    <citation type="submission" date="2008-03" db="EMBL/GenBank/DDBJ databases">
        <authorList>
            <person name="Li K.S."/>
            <person name="Guan Y."/>
            <person name="Wang J."/>
            <person name="Smith G.J.D."/>
            <person name="Xu K.M."/>
            <person name="Duan L."/>
            <person name="Rahardjo A.P."/>
            <person name="Puthavathana P."/>
            <person name="Buranathai C."/>
            <person name="Nguyen T.D."/>
            <person name="Estoepangestie A.T.S."/>
            <person name="Chaisingh A."/>
            <person name="Auewarakul P."/>
            <person name="Long H.T."/>
            <person name="Hanh N.T.H."/>
            <person name="Lim W."/>
            <person name="Webby R.J."/>
            <person name="Poon L.L.M."/>
            <person name="Chen H."/>
            <person name="Shortridge K.F."/>
            <person name="Yuen K.Y."/>
            <person name="Webster R.G."/>
            <person name="Peiris J.S.M."/>
        </authorList>
    </citation>
    <scope>NUCLEOTIDE SEQUENCE</scope>
    <source>
        <tissue evidence="2">Salivary glands</tissue>
    </source>
</reference>
<feature type="region of interest" description="Disordered" evidence="1">
    <location>
        <begin position="37"/>
        <end position="122"/>
    </location>
</feature>
<organism evidence="2">
    <name type="scientific">Ornithodoros coriaceus</name>
    <name type="common">Soft tick</name>
    <name type="synonym">Argasid tick</name>
    <dbReference type="NCBI Taxonomy" id="92741"/>
    <lineage>
        <taxon>Eukaryota</taxon>
        <taxon>Metazoa</taxon>
        <taxon>Ecdysozoa</taxon>
        <taxon>Arthropoda</taxon>
        <taxon>Chelicerata</taxon>
        <taxon>Arachnida</taxon>
        <taxon>Acari</taxon>
        <taxon>Parasitiformes</taxon>
        <taxon>Ixodida</taxon>
        <taxon>Ixodoidea</taxon>
        <taxon>Argasidae</taxon>
        <taxon>Ornithodorinae</taxon>
        <taxon>Ornithodoros</taxon>
    </lineage>
</organism>
<feature type="compositionally biased region" description="Basic residues" evidence="1">
    <location>
        <begin position="46"/>
        <end position="79"/>
    </location>
</feature>
<sequence>MMPGPYREAPSLCTALNTAVYTYNLTAWVSFRNLSRIPIEPPTPFQKKKKECHNKGKHRQRQKKKKKNCRPPGPRKLKNQKNFWGGPPFQAPWANSPKGGPNKISGAAFYPGGGGKPGGCPI</sequence>
<reference evidence="2" key="1">
    <citation type="journal article" date="2008" name="J. Proteomics">
        <title>An insight into the salivary transcriptome and proteome of the soft tick and vector of epizootic bovine abortion, Ornithodoros coriaceus.</title>
        <authorList>
            <person name="Francischetti I.M."/>
            <person name="Meng Z."/>
            <person name="Mans B.J."/>
            <person name="Gudderra N."/>
            <person name="Hall M."/>
            <person name="Veenstra T.D."/>
            <person name="Pham V.M."/>
            <person name="Kotsyfakis M."/>
            <person name="Ribeiro J.M."/>
        </authorList>
    </citation>
    <scope>NUCLEOTIDE SEQUENCE</scope>
    <source>
        <tissue evidence="2">Salivary glands</tissue>
    </source>
</reference>
<protein>
    <submittedName>
        <fullName evidence="2">Uncharacterized protein</fullName>
    </submittedName>
</protein>
<dbReference type="AlphaFoldDB" id="B2D2E6"/>
<evidence type="ECO:0000256" key="1">
    <source>
        <dbReference type="SAM" id="MobiDB-lite"/>
    </source>
</evidence>